<reference evidence="1" key="1">
    <citation type="journal article" date="2015" name="Nature">
        <title>Complex archaea that bridge the gap between prokaryotes and eukaryotes.</title>
        <authorList>
            <person name="Spang A."/>
            <person name="Saw J.H."/>
            <person name="Jorgensen S.L."/>
            <person name="Zaremba-Niedzwiedzka K."/>
            <person name="Martijn J."/>
            <person name="Lind A.E."/>
            <person name="van Eijk R."/>
            <person name="Schleper C."/>
            <person name="Guy L."/>
            <person name="Ettema T.J."/>
        </authorList>
    </citation>
    <scope>NUCLEOTIDE SEQUENCE</scope>
</reference>
<evidence type="ECO:0000313" key="1">
    <source>
        <dbReference type="EMBL" id="KKL68579.1"/>
    </source>
</evidence>
<dbReference type="AlphaFoldDB" id="A0A0F9E3K9"/>
<accession>A0A0F9E3K9</accession>
<comment type="caution">
    <text evidence="1">The sequence shown here is derived from an EMBL/GenBank/DDBJ whole genome shotgun (WGS) entry which is preliminary data.</text>
</comment>
<proteinExistence type="predicted"/>
<organism evidence="1">
    <name type="scientific">marine sediment metagenome</name>
    <dbReference type="NCBI Taxonomy" id="412755"/>
    <lineage>
        <taxon>unclassified sequences</taxon>
        <taxon>metagenomes</taxon>
        <taxon>ecological metagenomes</taxon>
    </lineage>
</organism>
<name>A0A0F9E3K9_9ZZZZ</name>
<protein>
    <submittedName>
        <fullName evidence="1">Uncharacterized protein</fullName>
    </submittedName>
</protein>
<sequence>MQAAIHLGRPPSGYGVAVSMTGNTALPFVTWWEGTIVQFSPTIHRALAYMHHLRGLTVKELKKEFSS</sequence>
<dbReference type="EMBL" id="LAZR01026485">
    <property type="protein sequence ID" value="KKL68579.1"/>
    <property type="molecule type" value="Genomic_DNA"/>
</dbReference>
<gene>
    <name evidence="1" type="ORF">LCGC14_2123580</name>
</gene>